<dbReference type="SUPFAM" id="SSF88713">
    <property type="entry name" value="Glycoside hydrolase/deacetylase"/>
    <property type="match status" value="1"/>
</dbReference>
<dbReference type="EMBL" id="FUWY01000004">
    <property type="protein sequence ID" value="SJZ74035.1"/>
    <property type="molecule type" value="Genomic_DNA"/>
</dbReference>
<evidence type="ECO:0000256" key="2">
    <source>
        <dbReference type="SAM" id="MobiDB-lite"/>
    </source>
</evidence>
<dbReference type="STRING" id="118967.SAMN02745191_1475"/>
<dbReference type="PANTHER" id="PTHR34216:SF7">
    <property type="entry name" value="POLY-BETA-1,6-N-ACETYL-D-GLUCOSAMINE N-DEACETYLASE"/>
    <property type="match status" value="1"/>
</dbReference>
<gene>
    <name evidence="4" type="ORF">SAMN02745191_1475</name>
</gene>
<evidence type="ECO:0000313" key="5">
    <source>
        <dbReference type="Proteomes" id="UP000243297"/>
    </source>
</evidence>
<keyword evidence="5" id="KW-1185">Reference proteome</keyword>
<keyword evidence="1" id="KW-0732">Signal</keyword>
<dbReference type="Proteomes" id="UP000243297">
    <property type="component" value="Unassembled WGS sequence"/>
</dbReference>
<evidence type="ECO:0000313" key="4">
    <source>
        <dbReference type="EMBL" id="SJZ74035.1"/>
    </source>
</evidence>
<dbReference type="GO" id="GO:0016810">
    <property type="term" value="F:hydrolase activity, acting on carbon-nitrogen (but not peptide) bonds"/>
    <property type="evidence" value="ECO:0007669"/>
    <property type="project" value="InterPro"/>
</dbReference>
<dbReference type="PROSITE" id="PS51677">
    <property type="entry name" value="NODB"/>
    <property type="match status" value="1"/>
</dbReference>
<evidence type="ECO:0000256" key="1">
    <source>
        <dbReference type="ARBA" id="ARBA00022729"/>
    </source>
</evidence>
<proteinExistence type="predicted"/>
<feature type="domain" description="NodB homology" evidence="3">
    <location>
        <begin position="241"/>
        <end position="401"/>
    </location>
</feature>
<sequence>MAGCSSKENKDEPNQPINKDVQSVSNEYKNIKVKTTSQTPIFKLTDGKLTEAGVFEANTYLDIADQDAVADVIPVQGTDWYVKQSDVANSERWFKNQTHLVPYALALTTNDTYRIEDSYGQLQANSSLADIYQVYVKPSSDDPRYGVLIQNGIYYIPESDVKEVMERAVEENQKELATEVPVMMYHFFYDESLGETRLDVNYVEVNELREQAEYLVNNGFTSLTMREIQYFMEDRAQVPAKSYGFTMDDGHESVYKYAYPILKEYGINATMFIIGGWMDPTLPYELWEMREEGIELQSHSFLMHQGGCSGMGHGGRLMCVGYDDGVADTIQSYEYVDGGFVYCYPFGDVNENAITIMKDSGTKLAFTTEFGKIHPGMDVLRLPRIRVTGGAGMNQYINHLN</sequence>
<reference evidence="5" key="1">
    <citation type="submission" date="2017-02" db="EMBL/GenBank/DDBJ databases">
        <authorList>
            <person name="Varghese N."/>
            <person name="Submissions S."/>
        </authorList>
    </citation>
    <scope>NUCLEOTIDE SEQUENCE [LARGE SCALE GENOMIC DNA]</scope>
    <source>
        <strain evidence="5">ATCC 25662</strain>
    </source>
</reference>
<feature type="region of interest" description="Disordered" evidence="2">
    <location>
        <begin position="1"/>
        <end position="23"/>
    </location>
</feature>
<name>A0A1T4N4W7_9FIRM</name>
<dbReference type="InterPro" id="IPR051398">
    <property type="entry name" value="Polysacch_Deacetylase"/>
</dbReference>
<dbReference type="AlphaFoldDB" id="A0A1T4N4W7"/>
<dbReference type="Pfam" id="PF01522">
    <property type="entry name" value="Polysacc_deac_1"/>
    <property type="match status" value="1"/>
</dbReference>
<accession>A0A1T4N4W7</accession>
<dbReference type="InterPro" id="IPR011330">
    <property type="entry name" value="Glyco_hydro/deAcase_b/a-brl"/>
</dbReference>
<protein>
    <submittedName>
        <fullName evidence="4">Polysaccharide deacetylase</fullName>
    </submittedName>
</protein>
<organism evidence="4 5">
    <name type="scientific">Anaerorhabdus furcosa</name>
    <dbReference type="NCBI Taxonomy" id="118967"/>
    <lineage>
        <taxon>Bacteria</taxon>
        <taxon>Bacillati</taxon>
        <taxon>Bacillota</taxon>
        <taxon>Erysipelotrichia</taxon>
        <taxon>Erysipelotrichales</taxon>
        <taxon>Erysipelotrichaceae</taxon>
        <taxon>Anaerorhabdus</taxon>
    </lineage>
</organism>
<dbReference type="PANTHER" id="PTHR34216">
    <property type="match status" value="1"/>
</dbReference>
<dbReference type="InterPro" id="IPR002509">
    <property type="entry name" value="NODB_dom"/>
</dbReference>
<evidence type="ECO:0000259" key="3">
    <source>
        <dbReference type="PROSITE" id="PS51677"/>
    </source>
</evidence>
<dbReference type="Gene3D" id="3.20.20.370">
    <property type="entry name" value="Glycoside hydrolase/deacetylase"/>
    <property type="match status" value="1"/>
</dbReference>
<dbReference type="GO" id="GO:0005975">
    <property type="term" value="P:carbohydrate metabolic process"/>
    <property type="evidence" value="ECO:0007669"/>
    <property type="project" value="InterPro"/>
</dbReference>